<organism evidence="1 2">
    <name type="scientific">Sulfurifustis variabilis</name>
    <dbReference type="NCBI Taxonomy" id="1675686"/>
    <lineage>
        <taxon>Bacteria</taxon>
        <taxon>Pseudomonadati</taxon>
        <taxon>Pseudomonadota</taxon>
        <taxon>Gammaproteobacteria</taxon>
        <taxon>Acidiferrobacterales</taxon>
        <taxon>Acidiferrobacteraceae</taxon>
        <taxon>Sulfurifustis</taxon>
    </lineage>
</organism>
<evidence type="ECO:0000313" key="1">
    <source>
        <dbReference type="EMBL" id="BAU50124.1"/>
    </source>
</evidence>
<accession>A0A1B4VBV5</accession>
<dbReference type="AlphaFoldDB" id="A0A1B4VBV5"/>
<dbReference type="Pfam" id="PF03692">
    <property type="entry name" value="CxxCxxCC"/>
    <property type="match status" value="1"/>
</dbReference>
<protein>
    <recommendedName>
        <fullName evidence="3">Fe-S oxidoreductase</fullName>
    </recommendedName>
</protein>
<gene>
    <name evidence="1" type="ORF">SVA_3588</name>
</gene>
<dbReference type="PANTHER" id="PTHR35866:SF1">
    <property type="entry name" value="YKGJ FAMILY CYSTEINE CLUSTER PROTEIN"/>
    <property type="match status" value="1"/>
</dbReference>
<dbReference type="InterPro" id="IPR005358">
    <property type="entry name" value="Puta_zinc/iron-chelating_dom"/>
</dbReference>
<dbReference type="KEGG" id="sva:SVA_3588"/>
<proteinExistence type="predicted"/>
<keyword evidence="2" id="KW-1185">Reference proteome</keyword>
<evidence type="ECO:0000313" key="2">
    <source>
        <dbReference type="Proteomes" id="UP000218899"/>
    </source>
</evidence>
<name>A0A1B4VBV5_9GAMM</name>
<sequence length="146" mass="16950">MHERGYNRRMSARAFRFSCTGCGGCCTGRGDYYVAVTAEEQRRIRNLLEISQAWFRRRYVTVLEDGTESLRWAGDRCVFLGPDQRCRVYAARPAQCRDYPFWPEVVGSDAAWRREGKRCEGIGRGARVPIARVRRQLGIRRRARKA</sequence>
<dbReference type="PANTHER" id="PTHR35866">
    <property type="entry name" value="PUTATIVE-RELATED"/>
    <property type="match status" value="1"/>
</dbReference>
<dbReference type="EMBL" id="AP014936">
    <property type="protein sequence ID" value="BAU50124.1"/>
    <property type="molecule type" value="Genomic_DNA"/>
</dbReference>
<reference evidence="1 2" key="1">
    <citation type="submission" date="2015-08" db="EMBL/GenBank/DDBJ databases">
        <title>Complete genome sequence of Sulfurifustis variabilis.</title>
        <authorList>
            <person name="Miura A."/>
            <person name="Kojima H."/>
            <person name="Fukui M."/>
        </authorList>
    </citation>
    <scope>NUCLEOTIDE SEQUENCE [LARGE SCALE GENOMIC DNA]</scope>
    <source>
        <strain evidence="2">skN76</strain>
    </source>
</reference>
<evidence type="ECO:0008006" key="3">
    <source>
        <dbReference type="Google" id="ProtNLM"/>
    </source>
</evidence>
<dbReference type="Proteomes" id="UP000218899">
    <property type="component" value="Chromosome"/>
</dbReference>